<comment type="caution">
    <text evidence="2">The sequence shown here is derived from an EMBL/GenBank/DDBJ whole genome shotgun (WGS) entry which is preliminary data.</text>
</comment>
<accession>A0A9D9EKA6</accession>
<organism evidence="2 3">
    <name type="scientific">Candidatus Cryptobacteroides merdigallinarum</name>
    <dbReference type="NCBI Taxonomy" id="2840770"/>
    <lineage>
        <taxon>Bacteria</taxon>
        <taxon>Pseudomonadati</taxon>
        <taxon>Bacteroidota</taxon>
        <taxon>Bacteroidia</taxon>
        <taxon>Bacteroidales</taxon>
        <taxon>Candidatus Cryptobacteroides</taxon>
    </lineage>
</organism>
<dbReference type="Proteomes" id="UP000810252">
    <property type="component" value="Unassembled WGS sequence"/>
</dbReference>
<reference evidence="2" key="1">
    <citation type="submission" date="2020-10" db="EMBL/GenBank/DDBJ databases">
        <authorList>
            <person name="Gilroy R."/>
        </authorList>
    </citation>
    <scope>NUCLEOTIDE SEQUENCE</scope>
    <source>
        <strain evidence="2">20514</strain>
    </source>
</reference>
<reference evidence="2" key="2">
    <citation type="journal article" date="2021" name="PeerJ">
        <title>Extensive microbial diversity within the chicken gut microbiome revealed by metagenomics and culture.</title>
        <authorList>
            <person name="Gilroy R."/>
            <person name="Ravi A."/>
            <person name="Getino M."/>
            <person name="Pursley I."/>
            <person name="Horton D.L."/>
            <person name="Alikhan N.F."/>
            <person name="Baker D."/>
            <person name="Gharbi K."/>
            <person name="Hall N."/>
            <person name="Watson M."/>
            <person name="Adriaenssens E.M."/>
            <person name="Foster-Nyarko E."/>
            <person name="Jarju S."/>
            <person name="Secka A."/>
            <person name="Antonio M."/>
            <person name="Oren A."/>
            <person name="Chaudhuri R.R."/>
            <person name="La Ragione R."/>
            <person name="Hildebrand F."/>
            <person name="Pallen M.J."/>
        </authorList>
    </citation>
    <scope>NUCLEOTIDE SEQUENCE</scope>
    <source>
        <strain evidence="2">20514</strain>
    </source>
</reference>
<feature type="chain" id="PRO_5038899240" evidence="1">
    <location>
        <begin position="21"/>
        <end position="558"/>
    </location>
</feature>
<name>A0A9D9EKA6_9BACT</name>
<dbReference type="AlphaFoldDB" id="A0A9D9EKA6"/>
<evidence type="ECO:0000256" key="1">
    <source>
        <dbReference type="SAM" id="SignalP"/>
    </source>
</evidence>
<evidence type="ECO:0000313" key="3">
    <source>
        <dbReference type="Proteomes" id="UP000810252"/>
    </source>
</evidence>
<dbReference type="PROSITE" id="PS51257">
    <property type="entry name" value="PROKAR_LIPOPROTEIN"/>
    <property type="match status" value="1"/>
</dbReference>
<evidence type="ECO:0000313" key="2">
    <source>
        <dbReference type="EMBL" id="MBO8449023.1"/>
    </source>
</evidence>
<sequence>MNIKNISGTILLALSFVAFSSCEDWPGMEYTIEPKEMLVDDQLIFVDGFLQEGVPVYQGTEGDENDPADRLAIPVRNGFGRELTFVFVDNSDKYGIRIKQEKVKADNIGDRQYFYFDMEGTPKNATDGVIPISFDVLDENGVSLLGTITKTVNVWDGDMERPDRDMIPTVQKPFIFHHAELNWVNQYHEDPASVVSLYAGTPIPTSSFTLSGITYNTSVNLHYNSILIANGALTPEFTEVVSGGVTNNVLTLLVPDAENLGAHPEWFTLSDGTTSDVWDPSENSFMHGKNSKPISISMYDENASLLISGNNRSRPFSSLTWNVTDRRSNAPLGTYFGQPGRFKIYVKYVNNDPALDIVQYLPAHPGTGEHGWVSYEFEVKENPNPPFELNPELDATDWEPTEDKPIKAVRAEIRRNEAPYVFTAGTKVANSVKLRIWFASLKEGTTSIEERTANFKLCQNTGYTSGFNNEEVSAIAGDGALFGGGINSKKTTETTHSFADSELESKYYISYVDYNVNSNSIFPVAGIFDLTGYIFANSGTGSPLIPYDLTFPVRVTVE</sequence>
<dbReference type="EMBL" id="JADIMQ010000100">
    <property type="protein sequence ID" value="MBO8449023.1"/>
    <property type="molecule type" value="Genomic_DNA"/>
</dbReference>
<feature type="signal peptide" evidence="1">
    <location>
        <begin position="1"/>
        <end position="20"/>
    </location>
</feature>
<protein>
    <submittedName>
        <fullName evidence="2">Uncharacterized protein</fullName>
    </submittedName>
</protein>
<gene>
    <name evidence="2" type="ORF">IAC29_07115</name>
</gene>
<keyword evidence="1" id="KW-0732">Signal</keyword>
<proteinExistence type="predicted"/>